<dbReference type="PANTHER" id="PTHR13767:SF2">
    <property type="entry name" value="PSEUDOURIDYLATE SYNTHASE TRUB1"/>
    <property type="match status" value="1"/>
</dbReference>
<protein>
    <recommendedName>
        <fullName evidence="5">tRNA pseudouridine synthase B</fullName>
        <ecNumber evidence="5">5.4.99.25</ecNumber>
    </recommendedName>
    <alternativeName>
        <fullName evidence="5">tRNA pseudouridine(55) synthase</fullName>
        <shortName evidence="5">Psi55 synthase</shortName>
    </alternativeName>
    <alternativeName>
        <fullName evidence="5">tRNA pseudouridylate synthase</fullName>
    </alternativeName>
    <alternativeName>
        <fullName evidence="5">tRNA-uridine isomerase</fullName>
    </alternativeName>
</protein>
<dbReference type="RefSeq" id="WP_109569192.1">
    <property type="nucleotide sequence ID" value="NZ_CP029463.1"/>
</dbReference>
<dbReference type="NCBIfam" id="TIGR00431">
    <property type="entry name" value="TruB"/>
    <property type="match status" value="1"/>
</dbReference>
<dbReference type="CDD" id="cd02573">
    <property type="entry name" value="PseudoU_synth_EcTruB"/>
    <property type="match status" value="1"/>
</dbReference>
<dbReference type="InterPro" id="IPR014780">
    <property type="entry name" value="tRNA_psdUridine_synth_TruB"/>
</dbReference>
<comment type="catalytic activity">
    <reaction evidence="1 5">
        <text>uridine(55) in tRNA = pseudouridine(55) in tRNA</text>
        <dbReference type="Rhea" id="RHEA:42532"/>
        <dbReference type="Rhea" id="RHEA-COMP:10101"/>
        <dbReference type="Rhea" id="RHEA-COMP:10102"/>
        <dbReference type="ChEBI" id="CHEBI:65314"/>
        <dbReference type="ChEBI" id="CHEBI:65315"/>
        <dbReference type="EC" id="5.4.99.25"/>
    </reaction>
</comment>
<accession>A0A2U8QVK6</accession>
<dbReference type="GO" id="GO:0031119">
    <property type="term" value="P:tRNA pseudouridine synthesis"/>
    <property type="evidence" value="ECO:0007669"/>
    <property type="project" value="UniProtKB-UniRule"/>
</dbReference>
<evidence type="ECO:0000256" key="1">
    <source>
        <dbReference type="ARBA" id="ARBA00000385"/>
    </source>
</evidence>
<dbReference type="PANTHER" id="PTHR13767">
    <property type="entry name" value="TRNA-PSEUDOURIDINE SYNTHASE"/>
    <property type="match status" value="1"/>
</dbReference>
<gene>
    <name evidence="5 8" type="primary">truB</name>
    <name evidence="8" type="ORF">DI487_08080</name>
</gene>
<organism evidence="8 9">
    <name type="scientific">Flavobacterium sediminis</name>
    <dbReference type="NCBI Taxonomy" id="2201181"/>
    <lineage>
        <taxon>Bacteria</taxon>
        <taxon>Pseudomonadati</taxon>
        <taxon>Bacteroidota</taxon>
        <taxon>Flavobacteriia</taxon>
        <taxon>Flavobacteriales</taxon>
        <taxon>Flavobacteriaceae</taxon>
        <taxon>Flavobacterium</taxon>
    </lineage>
</organism>
<evidence type="ECO:0000256" key="3">
    <source>
        <dbReference type="ARBA" id="ARBA00022694"/>
    </source>
</evidence>
<sequence>MQAEDFTEGKVLLIDKPLTWSSFQAVNKLKYVLKRKFNLSKRFKIGHAGTLDPLATGLLIICTGKFTKKINEIQAQEKEYTGTILLGATTPSYDLETEVDQTFPTEHITEVLLQETLPQFTGEILQKPPVFSAIKKDGKRLYEHARAGEEVEIEARKTTIYEFELTRIALPEVDFRVKCSKGTYIRSLAHDFGKALLSGGHLTALRRTKIGTYDVADAISPNEFEEKINHED</sequence>
<keyword evidence="3 5" id="KW-0819">tRNA processing</keyword>
<dbReference type="SUPFAM" id="SSF55120">
    <property type="entry name" value="Pseudouridine synthase"/>
    <property type="match status" value="1"/>
</dbReference>
<evidence type="ECO:0000313" key="9">
    <source>
        <dbReference type="Proteomes" id="UP000245429"/>
    </source>
</evidence>
<dbReference type="HAMAP" id="MF_01080">
    <property type="entry name" value="TruB_bact"/>
    <property type="match status" value="1"/>
</dbReference>
<proteinExistence type="inferred from homology"/>
<dbReference type="GO" id="GO:0160148">
    <property type="term" value="F:tRNA pseudouridine(55) synthase activity"/>
    <property type="evidence" value="ECO:0007669"/>
    <property type="project" value="UniProtKB-EC"/>
</dbReference>
<dbReference type="Pfam" id="PF16198">
    <property type="entry name" value="TruB_C_2"/>
    <property type="match status" value="1"/>
</dbReference>
<evidence type="ECO:0000256" key="5">
    <source>
        <dbReference type="HAMAP-Rule" id="MF_01080"/>
    </source>
</evidence>
<evidence type="ECO:0000259" key="6">
    <source>
        <dbReference type="Pfam" id="PF01509"/>
    </source>
</evidence>
<evidence type="ECO:0000256" key="4">
    <source>
        <dbReference type="ARBA" id="ARBA00023235"/>
    </source>
</evidence>
<keyword evidence="9" id="KW-1185">Reference proteome</keyword>
<feature type="domain" description="tRNA pseudouridylate synthase B C-terminal" evidence="7">
    <location>
        <begin position="186"/>
        <end position="227"/>
    </location>
</feature>
<dbReference type="InterPro" id="IPR032819">
    <property type="entry name" value="TruB_C"/>
</dbReference>
<dbReference type="Pfam" id="PF01509">
    <property type="entry name" value="TruB_N"/>
    <property type="match status" value="1"/>
</dbReference>
<name>A0A2U8QVK6_9FLAO</name>
<evidence type="ECO:0000256" key="2">
    <source>
        <dbReference type="ARBA" id="ARBA00005642"/>
    </source>
</evidence>
<dbReference type="EMBL" id="CP029463">
    <property type="protein sequence ID" value="AWM13825.1"/>
    <property type="molecule type" value="Genomic_DNA"/>
</dbReference>
<dbReference type="AlphaFoldDB" id="A0A2U8QVK6"/>
<dbReference type="Gene3D" id="3.30.2350.10">
    <property type="entry name" value="Pseudouridine synthase"/>
    <property type="match status" value="1"/>
</dbReference>
<feature type="active site" description="Nucleophile" evidence="5">
    <location>
        <position position="52"/>
    </location>
</feature>
<evidence type="ECO:0000259" key="7">
    <source>
        <dbReference type="Pfam" id="PF16198"/>
    </source>
</evidence>
<dbReference type="InterPro" id="IPR002501">
    <property type="entry name" value="PsdUridine_synth_N"/>
</dbReference>
<comment type="similarity">
    <text evidence="2 5">Belongs to the pseudouridine synthase TruB family. Type 1 subfamily.</text>
</comment>
<dbReference type="OrthoDB" id="9802309at2"/>
<dbReference type="KEGG" id="fse:DI487_08080"/>
<dbReference type="GO" id="GO:0003723">
    <property type="term" value="F:RNA binding"/>
    <property type="evidence" value="ECO:0007669"/>
    <property type="project" value="InterPro"/>
</dbReference>
<dbReference type="Proteomes" id="UP000245429">
    <property type="component" value="Chromosome"/>
</dbReference>
<keyword evidence="4 5" id="KW-0413">Isomerase</keyword>
<evidence type="ECO:0000313" key="8">
    <source>
        <dbReference type="EMBL" id="AWM13825.1"/>
    </source>
</evidence>
<feature type="domain" description="Pseudouridine synthase II N-terminal" evidence="6">
    <location>
        <begin position="40"/>
        <end position="185"/>
    </location>
</feature>
<reference evidence="8 9" key="1">
    <citation type="submission" date="2018-05" db="EMBL/GenBank/DDBJ databases">
        <title>Flavobacterium sp. MEBiC07310.</title>
        <authorList>
            <person name="Baek K."/>
        </authorList>
    </citation>
    <scope>NUCLEOTIDE SEQUENCE [LARGE SCALE GENOMIC DNA]</scope>
    <source>
        <strain evidence="8 9">MEBiC07310</strain>
    </source>
</reference>
<dbReference type="EC" id="5.4.99.25" evidence="5"/>
<comment type="function">
    <text evidence="5">Responsible for synthesis of pseudouridine from uracil-55 in the psi GC loop of transfer RNAs.</text>
</comment>
<dbReference type="GO" id="GO:1990481">
    <property type="term" value="P:mRNA pseudouridine synthesis"/>
    <property type="evidence" value="ECO:0007669"/>
    <property type="project" value="TreeGrafter"/>
</dbReference>
<dbReference type="InterPro" id="IPR020103">
    <property type="entry name" value="PsdUridine_synth_cat_dom_sf"/>
</dbReference>